<organism evidence="2 3">
    <name type="scientific">Halobacteriovorax vibrionivorans</name>
    <dbReference type="NCBI Taxonomy" id="2152716"/>
    <lineage>
        <taxon>Bacteria</taxon>
        <taxon>Pseudomonadati</taxon>
        <taxon>Bdellovibrionota</taxon>
        <taxon>Bacteriovoracia</taxon>
        <taxon>Bacteriovoracales</taxon>
        <taxon>Halobacteriovoraceae</taxon>
        <taxon>Halobacteriovorax</taxon>
    </lineage>
</organism>
<name>A0ABY0IE48_9BACT</name>
<feature type="transmembrane region" description="Helical" evidence="1">
    <location>
        <begin position="20"/>
        <end position="41"/>
    </location>
</feature>
<keyword evidence="1" id="KW-0472">Membrane</keyword>
<dbReference type="Proteomes" id="UP000443582">
    <property type="component" value="Unassembled WGS sequence"/>
</dbReference>
<keyword evidence="1" id="KW-0812">Transmembrane</keyword>
<dbReference type="EMBL" id="QDKL01000002">
    <property type="protein sequence ID" value="RZF21221.1"/>
    <property type="molecule type" value="Genomic_DNA"/>
</dbReference>
<evidence type="ECO:0008006" key="4">
    <source>
        <dbReference type="Google" id="ProtNLM"/>
    </source>
</evidence>
<evidence type="ECO:0000313" key="3">
    <source>
        <dbReference type="Proteomes" id="UP000443582"/>
    </source>
</evidence>
<evidence type="ECO:0000313" key="2">
    <source>
        <dbReference type="EMBL" id="RZF21221.1"/>
    </source>
</evidence>
<protein>
    <recommendedName>
        <fullName evidence="4">Beta-lactamase</fullName>
    </recommendedName>
</protein>
<comment type="caution">
    <text evidence="2">The sequence shown here is derived from an EMBL/GenBank/DDBJ whole genome shotgun (WGS) entry which is preliminary data.</text>
</comment>
<reference evidence="3" key="1">
    <citation type="journal article" date="2019" name="Int. J. Syst. Evol. Microbiol.">
        <title>Halobacteriovorax valvorus sp. nov., a novel prokaryotic predator isolated from coastal seawater of China.</title>
        <authorList>
            <person name="Chen M.-X."/>
        </authorList>
    </citation>
    <scope>NUCLEOTIDE SEQUENCE [LARGE SCALE GENOMIC DNA]</scope>
    <source>
        <strain evidence="3">BL9</strain>
    </source>
</reference>
<gene>
    <name evidence="2" type="ORF">DAY19_05940</name>
</gene>
<proteinExistence type="predicted"/>
<keyword evidence="3" id="KW-1185">Reference proteome</keyword>
<accession>A0ABY0IE48</accession>
<keyword evidence="1" id="KW-1133">Transmembrane helix</keyword>
<sequence>MSSSILNVKIKKLLDYIPGWLFLTIIVGITVIFLDPIMALLEKRVVQVEANKLRSDAKIICFRDDFPQGRQLQACRDGSFYAQKDNDNELHQTYLKRLCDLDDPRSCYEYASKNFSKITSADYQVLLEKACRNGAGGIMLACGKLAPLIEDTSPEFAKKYLEYACAAGHKKFCK</sequence>
<evidence type="ECO:0000256" key="1">
    <source>
        <dbReference type="SAM" id="Phobius"/>
    </source>
</evidence>